<evidence type="ECO:0000256" key="2">
    <source>
        <dbReference type="ARBA" id="ARBA00022475"/>
    </source>
</evidence>
<evidence type="ECO:0000256" key="1">
    <source>
        <dbReference type="ARBA" id="ARBA00004651"/>
    </source>
</evidence>
<protein>
    <submittedName>
        <fullName evidence="7">Lysine transporter LysE</fullName>
    </submittedName>
</protein>
<feature type="transmembrane region" description="Helical" evidence="6">
    <location>
        <begin position="69"/>
        <end position="91"/>
    </location>
</feature>
<dbReference type="PANTHER" id="PTHR30086:SF20">
    <property type="entry name" value="ARGININE EXPORTER PROTEIN ARGO-RELATED"/>
    <property type="match status" value="1"/>
</dbReference>
<dbReference type="RefSeq" id="WP_115552306.1">
    <property type="nucleotide sequence ID" value="NZ_CAOQIW010000022.1"/>
</dbReference>
<dbReference type="InterPro" id="IPR001123">
    <property type="entry name" value="LeuE-type"/>
</dbReference>
<dbReference type="GeneID" id="82536459"/>
<comment type="subcellular location">
    <subcellularLocation>
        <location evidence="1">Cell membrane</location>
        <topology evidence="1">Multi-pass membrane protein</topology>
    </subcellularLocation>
</comment>
<keyword evidence="2" id="KW-1003">Cell membrane</keyword>
<evidence type="ECO:0000256" key="6">
    <source>
        <dbReference type="SAM" id="Phobius"/>
    </source>
</evidence>
<feature type="transmembrane region" description="Helical" evidence="6">
    <location>
        <begin position="111"/>
        <end position="139"/>
    </location>
</feature>
<dbReference type="PANTHER" id="PTHR30086">
    <property type="entry name" value="ARGININE EXPORTER PROTEIN ARGO"/>
    <property type="match status" value="1"/>
</dbReference>
<sequence length="203" mass="22578">MSIFFKGFFLSLSLLVAIGAQNVFIIKQGISKNHIFVVSGICFFCDVVLMGFGIFGIGEFLAKNRILNLLIASVGILFVLYYGFLSLKSAFFAESHPKFLQSNSLSLKKTILLTLAVTLLNPHVYLDTVFVIGATALMFNFDEKIIFAYGAFTASFLWFFGLGYGALKLSQILIQITKIIDILIAIIMFFIAFSLLRYVLISS</sequence>
<name>A0A3D8I8M3_9HELI</name>
<dbReference type="GO" id="GO:0015171">
    <property type="term" value="F:amino acid transmembrane transporter activity"/>
    <property type="evidence" value="ECO:0007669"/>
    <property type="project" value="TreeGrafter"/>
</dbReference>
<evidence type="ECO:0000313" key="8">
    <source>
        <dbReference type="Proteomes" id="UP000256650"/>
    </source>
</evidence>
<dbReference type="Proteomes" id="UP000256650">
    <property type="component" value="Unassembled WGS sequence"/>
</dbReference>
<dbReference type="OrthoDB" id="5638726at2"/>
<evidence type="ECO:0000313" key="7">
    <source>
        <dbReference type="EMBL" id="RDU61502.1"/>
    </source>
</evidence>
<evidence type="ECO:0000256" key="3">
    <source>
        <dbReference type="ARBA" id="ARBA00022692"/>
    </source>
</evidence>
<dbReference type="Pfam" id="PF01810">
    <property type="entry name" value="LysE"/>
    <property type="match status" value="1"/>
</dbReference>
<dbReference type="AlphaFoldDB" id="A0A3D8I8M3"/>
<evidence type="ECO:0000256" key="5">
    <source>
        <dbReference type="ARBA" id="ARBA00023136"/>
    </source>
</evidence>
<reference evidence="7 8" key="1">
    <citation type="submission" date="2018-04" db="EMBL/GenBank/DDBJ databases">
        <title>Novel Campyloabacter and Helicobacter Species and Strains.</title>
        <authorList>
            <person name="Mannion A.J."/>
            <person name="Shen Z."/>
            <person name="Fox J.G."/>
        </authorList>
    </citation>
    <scope>NUCLEOTIDE SEQUENCE [LARGE SCALE GENOMIC DNA]</scope>
    <source>
        <strain evidence="7 8">MIT 99-5101</strain>
    </source>
</reference>
<keyword evidence="4 6" id="KW-1133">Transmembrane helix</keyword>
<proteinExistence type="predicted"/>
<feature type="transmembrane region" description="Helical" evidence="6">
    <location>
        <begin position="146"/>
        <end position="167"/>
    </location>
</feature>
<organism evidence="7 8">
    <name type="scientific">Helicobacter ganmani</name>
    <dbReference type="NCBI Taxonomy" id="60246"/>
    <lineage>
        <taxon>Bacteria</taxon>
        <taxon>Pseudomonadati</taxon>
        <taxon>Campylobacterota</taxon>
        <taxon>Epsilonproteobacteria</taxon>
        <taxon>Campylobacterales</taxon>
        <taxon>Helicobacteraceae</taxon>
        <taxon>Helicobacter</taxon>
    </lineage>
</organism>
<feature type="transmembrane region" description="Helical" evidence="6">
    <location>
        <begin position="179"/>
        <end position="200"/>
    </location>
</feature>
<accession>A0A3D8I8M3</accession>
<feature type="transmembrane region" description="Helical" evidence="6">
    <location>
        <begin position="35"/>
        <end position="57"/>
    </location>
</feature>
<comment type="caution">
    <text evidence="7">The sequence shown here is derived from an EMBL/GenBank/DDBJ whole genome shotgun (WGS) entry which is preliminary data.</text>
</comment>
<keyword evidence="5 6" id="KW-0472">Membrane</keyword>
<gene>
    <name evidence="7" type="ORF">CQA43_09220</name>
</gene>
<dbReference type="EMBL" id="NXLS01000017">
    <property type="protein sequence ID" value="RDU61502.1"/>
    <property type="molecule type" value="Genomic_DNA"/>
</dbReference>
<keyword evidence="8" id="KW-1185">Reference proteome</keyword>
<evidence type="ECO:0000256" key="4">
    <source>
        <dbReference type="ARBA" id="ARBA00022989"/>
    </source>
</evidence>
<dbReference type="GO" id="GO:0005886">
    <property type="term" value="C:plasma membrane"/>
    <property type="evidence" value="ECO:0007669"/>
    <property type="project" value="UniProtKB-SubCell"/>
</dbReference>
<keyword evidence="3 6" id="KW-0812">Transmembrane</keyword>